<name>A0A137NXI3_CONC2</name>
<dbReference type="Proteomes" id="UP000070444">
    <property type="component" value="Unassembled WGS sequence"/>
</dbReference>
<dbReference type="PANTHER" id="PTHR10615">
    <property type="entry name" value="HISTONE ACETYLTRANSFERASE"/>
    <property type="match status" value="1"/>
</dbReference>
<keyword evidence="6" id="KW-0863">Zinc-finger</keyword>
<evidence type="ECO:0000256" key="8">
    <source>
        <dbReference type="ARBA" id="ARBA00022990"/>
    </source>
</evidence>
<evidence type="ECO:0000256" key="4">
    <source>
        <dbReference type="ARBA" id="ARBA00022679"/>
    </source>
</evidence>
<evidence type="ECO:0000256" key="12">
    <source>
        <dbReference type="ARBA" id="ARBA00023315"/>
    </source>
</evidence>
<evidence type="ECO:0000256" key="3">
    <source>
        <dbReference type="ARBA" id="ARBA00013184"/>
    </source>
</evidence>
<dbReference type="Gene3D" id="1.10.10.10">
    <property type="entry name" value="Winged helix-like DNA-binding domain superfamily/Winged helix DNA-binding domain"/>
    <property type="match status" value="1"/>
</dbReference>
<dbReference type="EMBL" id="KQ964633">
    <property type="protein sequence ID" value="KXN67496.1"/>
    <property type="molecule type" value="Genomic_DNA"/>
</dbReference>
<keyword evidence="8" id="KW-0007">Acetylation</keyword>
<keyword evidence="17" id="KW-1185">Reference proteome</keyword>
<evidence type="ECO:0000256" key="13">
    <source>
        <dbReference type="PIRSR" id="PIRSR602717-51"/>
    </source>
</evidence>
<dbReference type="STRING" id="796925.A0A137NXI3"/>
<feature type="active site" description="Proton donor/acceptor" evidence="13">
    <location>
        <position position="284"/>
    </location>
</feature>
<evidence type="ECO:0000256" key="6">
    <source>
        <dbReference type="ARBA" id="ARBA00022771"/>
    </source>
</evidence>
<keyword evidence="7" id="KW-0862">Zinc</keyword>
<evidence type="ECO:0000256" key="2">
    <source>
        <dbReference type="ARBA" id="ARBA00010107"/>
    </source>
</evidence>
<dbReference type="EC" id="2.3.1.48" evidence="3"/>
<evidence type="ECO:0000259" key="15">
    <source>
        <dbReference type="PROSITE" id="PS51726"/>
    </source>
</evidence>
<dbReference type="InterPro" id="IPR002717">
    <property type="entry name" value="HAT_MYST-type"/>
</dbReference>
<dbReference type="GO" id="GO:0046972">
    <property type="term" value="F:histone H4K16 acetyltransferase activity"/>
    <property type="evidence" value="ECO:0007669"/>
    <property type="project" value="TreeGrafter"/>
</dbReference>
<dbReference type="OrthoDB" id="787137at2759"/>
<dbReference type="InterPro" id="IPR036388">
    <property type="entry name" value="WH-like_DNA-bd_sf"/>
</dbReference>
<dbReference type="Gene3D" id="3.30.60.60">
    <property type="entry name" value="N-acetyl transferase-like"/>
    <property type="match status" value="1"/>
</dbReference>
<dbReference type="GO" id="GO:0005634">
    <property type="term" value="C:nucleus"/>
    <property type="evidence" value="ECO:0007669"/>
    <property type="project" value="UniProtKB-SubCell"/>
</dbReference>
<dbReference type="Pfam" id="PF17772">
    <property type="entry name" value="zf-MYST"/>
    <property type="match status" value="1"/>
</dbReference>
<dbReference type="InterPro" id="IPR016181">
    <property type="entry name" value="Acyl_CoA_acyltransferase"/>
</dbReference>
<dbReference type="InterPro" id="IPR050603">
    <property type="entry name" value="MYST_HAT"/>
</dbReference>
<dbReference type="SUPFAM" id="SSF55729">
    <property type="entry name" value="Acyl-CoA N-acyltransferases (Nat)"/>
    <property type="match status" value="1"/>
</dbReference>
<comment type="subcellular location">
    <subcellularLocation>
        <location evidence="1">Nucleus</location>
    </subcellularLocation>
</comment>
<keyword evidence="5" id="KW-0479">Metal-binding</keyword>
<evidence type="ECO:0000256" key="10">
    <source>
        <dbReference type="ARBA" id="ARBA00023163"/>
    </source>
</evidence>
<comment type="similarity">
    <text evidence="2">Belongs to the MYST (SAS/MOZ) family.</text>
</comment>
<evidence type="ECO:0000313" key="16">
    <source>
        <dbReference type="EMBL" id="KXN67496.1"/>
    </source>
</evidence>
<accession>A0A137NXI3</accession>
<evidence type="ECO:0000256" key="11">
    <source>
        <dbReference type="ARBA" id="ARBA00023242"/>
    </source>
</evidence>
<reference evidence="16 17" key="1">
    <citation type="journal article" date="2015" name="Genome Biol. Evol.">
        <title>Phylogenomic analyses indicate that early fungi evolved digesting cell walls of algal ancestors of land plants.</title>
        <authorList>
            <person name="Chang Y."/>
            <person name="Wang S."/>
            <person name="Sekimoto S."/>
            <person name="Aerts A.L."/>
            <person name="Choi C."/>
            <person name="Clum A."/>
            <person name="LaButti K.M."/>
            <person name="Lindquist E.A."/>
            <person name="Yee Ngan C."/>
            <person name="Ohm R.A."/>
            <person name="Salamov A.A."/>
            <person name="Grigoriev I.V."/>
            <person name="Spatafora J.W."/>
            <person name="Berbee M.L."/>
        </authorList>
    </citation>
    <scope>NUCLEOTIDE SEQUENCE [LARGE SCALE GENOMIC DNA]</scope>
    <source>
        <strain evidence="16 17">NRRL 28638</strain>
    </source>
</reference>
<keyword evidence="9" id="KW-0805">Transcription regulation</keyword>
<keyword evidence="11" id="KW-0539">Nucleus</keyword>
<dbReference type="Gene3D" id="3.40.630.30">
    <property type="match status" value="1"/>
</dbReference>
<dbReference type="PROSITE" id="PS51726">
    <property type="entry name" value="MYST_HAT"/>
    <property type="match status" value="1"/>
</dbReference>
<keyword evidence="4" id="KW-0808">Transferase</keyword>
<gene>
    <name evidence="16" type="ORF">CONCODRAFT_72932</name>
</gene>
<feature type="domain" description="MYST-type HAT" evidence="15">
    <location>
        <begin position="104"/>
        <end position="353"/>
    </location>
</feature>
<evidence type="ECO:0000256" key="5">
    <source>
        <dbReference type="ARBA" id="ARBA00022723"/>
    </source>
</evidence>
<evidence type="ECO:0000256" key="14">
    <source>
        <dbReference type="SAM" id="MobiDB-lite"/>
    </source>
</evidence>
<sequence length="397" mass="45575">MTTRSGLKVKNLRLDLKNQKKRIAKLNRRLKARELSPPSPIQDFGTSLNNRTEPPTPEEVTEAPKVLHCKKQAFQPAKPPANTPIIPIEPSLSHKKTFKEIPSPYSTSIKSCVFDRVEIDTPSQSFYPSALVTGNKVHICEICFKYFNDFGTLVHHRTNCSPYTHFKKEDMVYQTDNFQIYEILGSSQTLFCQCLCLFTRLFLTSKALCYDINLFEFYILRHRQDKSKLFKTVGYFSKEIKPKLNLNLSCIFIFPNHQSKSFGKLLIQFSYELSKIEKVVGTPERPLSDSGLCTYLKFWSTSILDVLLNIEGSITISELSKVTYIHPMDIVLALEYLDLKDNLINPITVNTNTTTESEGELNRVEDHTLKALDTSILHQKLISKNLSKSTWIEKEKF</sequence>
<dbReference type="GO" id="GO:0035267">
    <property type="term" value="C:NuA4 histone acetyltransferase complex"/>
    <property type="evidence" value="ECO:0007669"/>
    <property type="project" value="TreeGrafter"/>
</dbReference>
<dbReference type="PANTHER" id="PTHR10615:SF219">
    <property type="entry name" value="HISTONE ACETYLTRANSFERASE KAT5"/>
    <property type="match status" value="1"/>
</dbReference>
<dbReference type="GO" id="GO:0008270">
    <property type="term" value="F:zinc ion binding"/>
    <property type="evidence" value="ECO:0007669"/>
    <property type="project" value="UniProtKB-KW"/>
</dbReference>
<feature type="region of interest" description="Disordered" evidence="14">
    <location>
        <begin position="33"/>
        <end position="61"/>
    </location>
</feature>
<dbReference type="Pfam" id="PF01853">
    <property type="entry name" value="MOZ_SAS"/>
    <property type="match status" value="1"/>
</dbReference>
<protein>
    <recommendedName>
        <fullName evidence="3">histone acetyltransferase</fullName>
        <ecNumber evidence="3">2.3.1.48</ecNumber>
    </recommendedName>
</protein>
<dbReference type="AlphaFoldDB" id="A0A137NXI3"/>
<organism evidence="16 17">
    <name type="scientific">Conidiobolus coronatus (strain ATCC 28846 / CBS 209.66 / NRRL 28638)</name>
    <name type="common">Delacroixia coronata</name>
    <dbReference type="NCBI Taxonomy" id="796925"/>
    <lineage>
        <taxon>Eukaryota</taxon>
        <taxon>Fungi</taxon>
        <taxon>Fungi incertae sedis</taxon>
        <taxon>Zoopagomycota</taxon>
        <taxon>Entomophthoromycotina</taxon>
        <taxon>Entomophthoromycetes</taxon>
        <taxon>Entomophthorales</taxon>
        <taxon>Ancylistaceae</taxon>
        <taxon>Conidiobolus</taxon>
    </lineage>
</organism>
<keyword evidence="10" id="KW-0804">Transcription</keyword>
<evidence type="ECO:0000313" key="17">
    <source>
        <dbReference type="Proteomes" id="UP000070444"/>
    </source>
</evidence>
<evidence type="ECO:0000256" key="1">
    <source>
        <dbReference type="ARBA" id="ARBA00004123"/>
    </source>
</evidence>
<proteinExistence type="inferred from homology"/>
<dbReference type="GO" id="GO:0006355">
    <property type="term" value="P:regulation of DNA-templated transcription"/>
    <property type="evidence" value="ECO:0007669"/>
    <property type="project" value="InterPro"/>
</dbReference>
<dbReference type="InterPro" id="IPR040706">
    <property type="entry name" value="Zf-MYST"/>
</dbReference>
<keyword evidence="12" id="KW-0012">Acyltransferase</keyword>
<evidence type="ECO:0000256" key="9">
    <source>
        <dbReference type="ARBA" id="ARBA00023015"/>
    </source>
</evidence>
<evidence type="ECO:0000256" key="7">
    <source>
        <dbReference type="ARBA" id="ARBA00022833"/>
    </source>
</evidence>